<sequence>MHDWSPYLKPADYEYLNQYIENVKNGVPNSKMILLAGQARTGKTTLMNDIQSYLGDKLCGPLPLSCEFIFQENIKRLGFLHGLDDYSGCTDRTIQAIINLIKYKQSFIAAVNDQDKVSFELFDHCYVIEMEHVFE</sequence>
<name>A0A6C0ARY2_9ZZZZ</name>
<dbReference type="AlphaFoldDB" id="A0A6C0ARY2"/>
<organism evidence="1">
    <name type="scientific">viral metagenome</name>
    <dbReference type="NCBI Taxonomy" id="1070528"/>
    <lineage>
        <taxon>unclassified sequences</taxon>
        <taxon>metagenomes</taxon>
        <taxon>organismal metagenomes</taxon>
    </lineage>
</organism>
<dbReference type="InterPro" id="IPR027417">
    <property type="entry name" value="P-loop_NTPase"/>
</dbReference>
<dbReference type="EMBL" id="MN740803">
    <property type="protein sequence ID" value="QHS82488.1"/>
    <property type="molecule type" value="Genomic_DNA"/>
</dbReference>
<reference evidence="1" key="1">
    <citation type="journal article" date="2020" name="Nature">
        <title>Giant virus diversity and host interactions through global metagenomics.</title>
        <authorList>
            <person name="Schulz F."/>
            <person name="Roux S."/>
            <person name="Paez-Espino D."/>
            <person name="Jungbluth S."/>
            <person name="Walsh D.A."/>
            <person name="Denef V.J."/>
            <person name="McMahon K.D."/>
            <person name="Konstantinidis K.T."/>
            <person name="Eloe-Fadrosh E.A."/>
            <person name="Kyrpides N.C."/>
            <person name="Woyke T."/>
        </authorList>
    </citation>
    <scope>NUCLEOTIDE SEQUENCE</scope>
    <source>
        <strain evidence="1">GVMAG-S-1101171-111</strain>
    </source>
</reference>
<dbReference type="SUPFAM" id="SSF52540">
    <property type="entry name" value="P-loop containing nucleoside triphosphate hydrolases"/>
    <property type="match status" value="1"/>
</dbReference>
<evidence type="ECO:0000313" key="1">
    <source>
        <dbReference type="EMBL" id="QHS82488.1"/>
    </source>
</evidence>
<evidence type="ECO:0008006" key="2">
    <source>
        <dbReference type="Google" id="ProtNLM"/>
    </source>
</evidence>
<protein>
    <recommendedName>
        <fullName evidence="2">ATPase domain containing protein</fullName>
    </recommendedName>
</protein>
<dbReference type="Gene3D" id="3.40.50.300">
    <property type="entry name" value="P-loop containing nucleotide triphosphate hydrolases"/>
    <property type="match status" value="1"/>
</dbReference>
<accession>A0A6C0ARY2</accession>
<proteinExistence type="predicted"/>